<feature type="compositionally biased region" description="Polar residues" evidence="1">
    <location>
        <begin position="93"/>
        <end position="106"/>
    </location>
</feature>
<name>A0AAD4EW17_9PEZI</name>
<feature type="compositionally biased region" description="Basic and acidic residues" evidence="1">
    <location>
        <begin position="511"/>
        <end position="521"/>
    </location>
</feature>
<evidence type="ECO:0000256" key="1">
    <source>
        <dbReference type="SAM" id="MobiDB-lite"/>
    </source>
</evidence>
<comment type="caution">
    <text evidence="2">The sequence shown here is derived from an EMBL/GenBank/DDBJ whole genome shotgun (WGS) entry which is preliminary data.</text>
</comment>
<proteinExistence type="predicted"/>
<reference evidence="2" key="1">
    <citation type="submission" date="2023-02" db="EMBL/GenBank/DDBJ databases">
        <authorList>
            <person name="Palmer J.M."/>
        </authorList>
    </citation>
    <scope>NUCLEOTIDE SEQUENCE</scope>
    <source>
        <strain evidence="2">FW57</strain>
    </source>
</reference>
<keyword evidence="3" id="KW-1185">Reference proteome</keyword>
<evidence type="ECO:0000313" key="3">
    <source>
        <dbReference type="Proteomes" id="UP001197093"/>
    </source>
</evidence>
<organism evidence="2 3">
    <name type="scientific">Staphylotrichum longicolle</name>
    <dbReference type="NCBI Taxonomy" id="669026"/>
    <lineage>
        <taxon>Eukaryota</taxon>
        <taxon>Fungi</taxon>
        <taxon>Dikarya</taxon>
        <taxon>Ascomycota</taxon>
        <taxon>Pezizomycotina</taxon>
        <taxon>Sordariomycetes</taxon>
        <taxon>Sordariomycetidae</taxon>
        <taxon>Sordariales</taxon>
        <taxon>Chaetomiaceae</taxon>
        <taxon>Staphylotrichum</taxon>
    </lineage>
</organism>
<accession>A0AAD4EW17</accession>
<feature type="compositionally biased region" description="Low complexity" evidence="1">
    <location>
        <begin position="23"/>
        <end position="33"/>
    </location>
</feature>
<gene>
    <name evidence="2" type="ORF">NEMBOFW57_005087</name>
</gene>
<feature type="region of interest" description="Disordered" evidence="1">
    <location>
        <begin position="1"/>
        <end position="116"/>
    </location>
</feature>
<feature type="compositionally biased region" description="Acidic residues" evidence="1">
    <location>
        <begin position="284"/>
        <end position="294"/>
    </location>
</feature>
<feature type="region of interest" description="Disordered" evidence="1">
    <location>
        <begin position="280"/>
        <end position="322"/>
    </location>
</feature>
<dbReference type="Proteomes" id="UP001197093">
    <property type="component" value="Unassembled WGS sequence"/>
</dbReference>
<protein>
    <submittedName>
        <fullName evidence="2">Uncharacterized protein</fullName>
    </submittedName>
</protein>
<dbReference type="EMBL" id="JAHCVI010000002">
    <property type="protein sequence ID" value="KAG7288731.1"/>
    <property type="molecule type" value="Genomic_DNA"/>
</dbReference>
<dbReference type="AlphaFoldDB" id="A0AAD4EW17"/>
<sequence>MADRLSISSKSTRRLHKLAQKLGSHSPKPSSSNGPGGSGAPELATVLSDFTRKSQISPPAPQKQGHPTCAAVSGPIEPKPDPSAGPLEPDSGYGSSESTLATTTGPEKSRSKPTLSVFPKTVPTDVQNRFNDLRVLYAPALLEAVAKTKARNISMKLKYLGQSEETAKLYIVVQCDPGIVKKVERFLSQKHVLEDLGSDFLVDVRGGTLLSLSGSVTIGIWGILEAKATFCGMPILISSGDARQRATFGGLISVAMTRKRTVLYGVTAAHPAAALIPRPMSGVDADDCDSDSEEPSQPLLDPGTEVSISQQVEESDALGSESKNLGTITERGVFRTRDLALIELECEELLPNRISPFQPTAKGGGQRSMADTRMLYRSRDLFASDFQKHSFQACPAAVLTSRGLQYGQISSSRSALTMFLDAEFIEVFDFCPNQGAMYGHVVSTDAFGEASVIPIQTSLDAIKEQLHARNVRLPTARRISQLQVKRKISISVEATEPVKGNPSSAIPPEEQDARKSDETRNPKTKPQLNSVVDALSKLDATKTLDLQRPGRHSPLFEILDVGWGMANDAHQQYLGLKQDVEGLKGQLESLRFAINIIRTRTGTLLEPGQAPQQLKQIFGDFKKPLEDCWRLLERQVPYVQGPVYNLLEFLRVKDEVDIHRTRIAILSSKLSLARHSMEM</sequence>
<feature type="compositionally biased region" description="Polar residues" evidence="1">
    <location>
        <begin position="1"/>
        <end position="10"/>
    </location>
</feature>
<feature type="region of interest" description="Disordered" evidence="1">
    <location>
        <begin position="496"/>
        <end position="529"/>
    </location>
</feature>
<evidence type="ECO:0000313" key="2">
    <source>
        <dbReference type="EMBL" id="KAG7288731.1"/>
    </source>
</evidence>